<keyword evidence="3" id="KW-0274">FAD</keyword>
<keyword evidence="2" id="KW-0285">Flavoprotein</keyword>
<dbReference type="Pfam" id="PF01565">
    <property type="entry name" value="FAD_binding_4"/>
    <property type="match status" value="1"/>
</dbReference>
<dbReference type="InterPro" id="IPR016166">
    <property type="entry name" value="FAD-bd_PCMH"/>
</dbReference>
<dbReference type="InterPro" id="IPR016169">
    <property type="entry name" value="FAD-bd_PCMH_sub2"/>
</dbReference>
<comment type="cofactor">
    <cofactor evidence="1">
        <name>FAD</name>
        <dbReference type="ChEBI" id="CHEBI:57692"/>
    </cofactor>
</comment>
<dbReference type="EMBL" id="JABAFG010000005">
    <property type="protein sequence ID" value="NME27917.1"/>
    <property type="molecule type" value="Genomic_DNA"/>
</dbReference>
<keyword evidence="9" id="KW-1185">Reference proteome</keyword>
<dbReference type="RefSeq" id="WP_059076175.1">
    <property type="nucleotide sequence ID" value="NZ_CP011940.1"/>
</dbReference>
<dbReference type="PANTHER" id="PTHR42934:SF2">
    <property type="entry name" value="GLYCOLATE OXIDASE SUBUNIT GLCD"/>
    <property type="match status" value="1"/>
</dbReference>
<dbReference type="PROSITE" id="PS51387">
    <property type="entry name" value="FAD_PCMH"/>
    <property type="match status" value="1"/>
</dbReference>
<keyword evidence="4" id="KW-0560">Oxidoreductase</keyword>
<dbReference type="EMBL" id="JBIEKR010000010">
    <property type="protein sequence ID" value="MFG6273743.1"/>
    <property type="molecule type" value="Genomic_DNA"/>
</dbReference>
<evidence type="ECO:0000256" key="1">
    <source>
        <dbReference type="ARBA" id="ARBA00001974"/>
    </source>
</evidence>
<gene>
    <name evidence="6" type="ORF">ACGTZG_11150</name>
    <name evidence="7" type="ORF">HF872_04665</name>
</gene>
<dbReference type="GO" id="GO:0071949">
    <property type="term" value="F:FAD binding"/>
    <property type="evidence" value="ECO:0007669"/>
    <property type="project" value="InterPro"/>
</dbReference>
<dbReference type="PANTHER" id="PTHR42934">
    <property type="entry name" value="GLYCOLATE OXIDASE SUBUNIT GLCD"/>
    <property type="match status" value="1"/>
</dbReference>
<dbReference type="InterPro" id="IPR036318">
    <property type="entry name" value="FAD-bd_PCMH-like_sf"/>
</dbReference>
<protein>
    <submittedName>
        <fullName evidence="7">FAD-binding oxidoreductase</fullName>
    </submittedName>
</protein>
<comment type="caution">
    <text evidence="7">The sequence shown here is derived from an EMBL/GenBank/DDBJ whole genome shotgun (WGS) entry which is preliminary data.</text>
</comment>
<evidence type="ECO:0000256" key="2">
    <source>
        <dbReference type="ARBA" id="ARBA00022630"/>
    </source>
</evidence>
<dbReference type="Proteomes" id="UP000591071">
    <property type="component" value="Unassembled WGS sequence"/>
</dbReference>
<dbReference type="InterPro" id="IPR051914">
    <property type="entry name" value="FAD-linked_OxidoTrans_Type4"/>
</dbReference>
<evidence type="ECO:0000256" key="3">
    <source>
        <dbReference type="ARBA" id="ARBA00022827"/>
    </source>
</evidence>
<dbReference type="InterPro" id="IPR004113">
    <property type="entry name" value="FAD-bd_oxidored_4_C"/>
</dbReference>
<dbReference type="Pfam" id="PF02913">
    <property type="entry name" value="FAD-oxidase_C"/>
    <property type="match status" value="1"/>
</dbReference>
<dbReference type="InterPro" id="IPR006094">
    <property type="entry name" value="Oxid_FAD_bind_N"/>
</dbReference>
<evidence type="ECO:0000313" key="7">
    <source>
        <dbReference type="EMBL" id="NME27917.1"/>
    </source>
</evidence>
<dbReference type="OrthoDB" id="9767256at2"/>
<dbReference type="SUPFAM" id="SSF56176">
    <property type="entry name" value="FAD-binding/transporter-associated domain-like"/>
    <property type="match status" value="1"/>
</dbReference>
<name>A0A848BXY1_9FIRM</name>
<evidence type="ECO:0000313" key="6">
    <source>
        <dbReference type="EMBL" id="MFG6273743.1"/>
    </source>
</evidence>
<dbReference type="KEGG" id="mhw:ACT01_01685"/>
<evidence type="ECO:0000313" key="9">
    <source>
        <dbReference type="Proteomes" id="UP001605989"/>
    </source>
</evidence>
<dbReference type="Gene3D" id="3.30.465.10">
    <property type="match status" value="1"/>
</dbReference>
<dbReference type="SUPFAM" id="SSF55103">
    <property type="entry name" value="FAD-linked oxidases, C-terminal domain"/>
    <property type="match status" value="1"/>
</dbReference>
<evidence type="ECO:0000313" key="8">
    <source>
        <dbReference type="Proteomes" id="UP000591071"/>
    </source>
</evidence>
<evidence type="ECO:0000256" key="4">
    <source>
        <dbReference type="ARBA" id="ARBA00023002"/>
    </source>
</evidence>
<evidence type="ECO:0000259" key="5">
    <source>
        <dbReference type="PROSITE" id="PS51387"/>
    </source>
</evidence>
<sequence length="471" mass="51918">MARFNKVSAELLDELKQVLGEKGVTVDPEKLQTYQTDEEGNPYWFRTPEVVVFPKTTEEVAAVIKLANKYLVPITPRAAGSGVACGAIPVYHGIVMELDKMDKILKIDEDNLYAVVQTGVRTSVIQQECKQRGLLYAGDPCSADSCQIGGNVATNAGGNKAVKYGTTRNQIYGMKIVTPTGDIVDVGARLQKCSTGYCLEQLICGSEGTLGVVTEITLKLRPLPPYKFDLVAIFNEDAKAFALPNKILKAGIEPTSIEYMDNKALKMCSNFCKVTLPHVEENCCYVIITVESFDEDELDKKMEKISDLCDDMGAVDVIQADDRIWGCRRQFAEAARDIDIMFVAEDFVVPLDKIAEITAEVPGLEEKHGIYTVTSAHIGDGNIHVLPLNKDGLSPEDWMKKMAGFHEDLFEKVYALGGKMSGEHGIGYKKLVDFKRCTPPGEYKMIRAIKKALDPNDILNPAKIVDLEDSI</sequence>
<organism evidence="7 8">
    <name type="scientific">Megasphaera hexanoica</name>
    <dbReference type="NCBI Taxonomy" id="1675036"/>
    <lineage>
        <taxon>Bacteria</taxon>
        <taxon>Bacillati</taxon>
        <taxon>Bacillota</taxon>
        <taxon>Negativicutes</taxon>
        <taxon>Veillonellales</taxon>
        <taxon>Veillonellaceae</taxon>
        <taxon>Megasphaera</taxon>
    </lineage>
</organism>
<dbReference type="InterPro" id="IPR016164">
    <property type="entry name" value="FAD-linked_Oxase-like_C"/>
</dbReference>
<feature type="domain" description="FAD-binding PCMH-type" evidence="5">
    <location>
        <begin position="43"/>
        <end position="223"/>
    </location>
</feature>
<dbReference type="Proteomes" id="UP001605989">
    <property type="component" value="Unassembled WGS sequence"/>
</dbReference>
<proteinExistence type="predicted"/>
<reference evidence="6 9" key="2">
    <citation type="submission" date="2024-10" db="EMBL/GenBank/DDBJ databases">
        <authorList>
            <person name="Sang B.-I."/>
            <person name="Prabhaharan D."/>
        </authorList>
    </citation>
    <scope>NUCLEOTIDE SEQUENCE [LARGE SCALE GENOMIC DNA]</scope>
    <source>
        <strain evidence="6 9">MH</strain>
    </source>
</reference>
<dbReference type="GO" id="GO:0016491">
    <property type="term" value="F:oxidoreductase activity"/>
    <property type="evidence" value="ECO:0007669"/>
    <property type="project" value="UniProtKB-KW"/>
</dbReference>
<dbReference type="Gene3D" id="3.30.70.2740">
    <property type="match status" value="1"/>
</dbReference>
<dbReference type="Gene3D" id="1.10.45.10">
    <property type="entry name" value="Vanillyl-alcohol Oxidase, Chain A, domain 4"/>
    <property type="match status" value="1"/>
</dbReference>
<dbReference type="AlphaFoldDB" id="A0A848BXY1"/>
<accession>A0A848BXY1</accession>
<dbReference type="InterPro" id="IPR016171">
    <property type="entry name" value="Vanillyl_alc_oxidase_C-sub2"/>
</dbReference>
<reference evidence="7 8" key="1">
    <citation type="submission" date="2020-04" db="EMBL/GenBank/DDBJ databases">
        <authorList>
            <person name="Hitch T.C.A."/>
            <person name="Wylensek D."/>
            <person name="Clavel T."/>
        </authorList>
    </citation>
    <scope>NUCLEOTIDE SEQUENCE [LARGE SCALE GENOMIC DNA]</scope>
    <source>
        <strain evidence="7 8">Oil-RF-744-FAT-WT-6-1</strain>
    </source>
</reference>